<dbReference type="Gene3D" id="2.30.110.10">
    <property type="entry name" value="Electron Transport, Fmn-binding Protein, Chain A"/>
    <property type="match status" value="1"/>
</dbReference>
<dbReference type="PANTHER" id="PTHR40660">
    <property type="entry name" value="5'-PHOSPHATE OXIDASE PUTATIVE DOMAIN-CONTAINING PROTEIN-RELATED"/>
    <property type="match status" value="1"/>
</dbReference>
<dbReference type="PANTHER" id="PTHR40660:SF1">
    <property type="entry name" value="5'-PHOSPHATE OXIDASE PUTATIVE DOMAIN-CONTAINING PROTEIN-RELATED"/>
    <property type="match status" value="1"/>
</dbReference>
<dbReference type="SUPFAM" id="SSF50475">
    <property type="entry name" value="FMN-binding split barrel"/>
    <property type="match status" value="1"/>
</dbReference>
<dbReference type="EMBL" id="CP002085">
    <property type="protein sequence ID" value="ADK84289.1"/>
    <property type="molecule type" value="Genomic_DNA"/>
</dbReference>
<protein>
    <submittedName>
        <fullName evidence="2">Pyridoxamine 5'-phosphate oxidase-related FMN-binding protein</fullName>
    </submittedName>
</protein>
<name>E1QFF3_DESB2</name>
<dbReference type="Pfam" id="PF01243">
    <property type="entry name" value="PNPOx_N"/>
    <property type="match status" value="1"/>
</dbReference>
<dbReference type="RefSeq" id="WP_013257743.1">
    <property type="nucleotide sequence ID" value="NC_014365.1"/>
</dbReference>
<evidence type="ECO:0000313" key="2">
    <source>
        <dbReference type="EMBL" id="ADK84289.1"/>
    </source>
</evidence>
<dbReference type="STRING" id="644282.Deba_0919"/>
<dbReference type="Proteomes" id="UP000009047">
    <property type="component" value="Chromosome"/>
</dbReference>
<dbReference type="InterPro" id="IPR012349">
    <property type="entry name" value="Split_barrel_FMN-bd"/>
</dbReference>
<dbReference type="AlphaFoldDB" id="E1QFF3"/>
<dbReference type="InterPro" id="IPR011576">
    <property type="entry name" value="Pyridox_Oxase_N"/>
</dbReference>
<keyword evidence="3" id="KW-1185">Reference proteome</keyword>
<dbReference type="eggNOG" id="COG3576">
    <property type="taxonomic scope" value="Bacteria"/>
</dbReference>
<evidence type="ECO:0000259" key="1">
    <source>
        <dbReference type="Pfam" id="PF01243"/>
    </source>
</evidence>
<proteinExistence type="predicted"/>
<feature type="domain" description="Pyridoxamine 5'-phosphate oxidase N-terminal" evidence="1">
    <location>
        <begin position="4"/>
        <end position="124"/>
    </location>
</feature>
<accession>E1QFF3</accession>
<sequence>MAKMNEKIRKMFQGLVTVVLATADKNGAPNAVPVNAKAALDDETIVISDQFFNKTLANVKENPQVSVSFWEGMNGYQLKGKAQIVTEGPVYETMAAAVKAKGEERGIVLRSKGVLVIKIDDIFYTTPGPKAGQRVE</sequence>
<dbReference type="OrthoDB" id="329702at2"/>
<dbReference type="HOGENOM" id="CLU_118461_1_0_7"/>
<gene>
    <name evidence="2" type="ordered locus">Deba_0919</name>
</gene>
<organism evidence="2 3">
    <name type="scientific">Desulfarculus baarsii (strain ATCC 33931 / DSM 2075 / LMG 7858 / VKM B-1802 / 2st14)</name>
    <dbReference type="NCBI Taxonomy" id="644282"/>
    <lineage>
        <taxon>Bacteria</taxon>
        <taxon>Pseudomonadati</taxon>
        <taxon>Thermodesulfobacteriota</taxon>
        <taxon>Desulfarculia</taxon>
        <taxon>Desulfarculales</taxon>
        <taxon>Desulfarculaceae</taxon>
        <taxon>Desulfarculus</taxon>
    </lineage>
</organism>
<dbReference type="KEGG" id="dbr:Deba_0919"/>
<reference evidence="2 3" key="1">
    <citation type="journal article" date="2010" name="Stand. Genomic Sci.">
        <title>Complete genome sequence of Desulfarculus baarsii type strain (2st14).</title>
        <authorList>
            <person name="Sun H."/>
            <person name="Spring S."/>
            <person name="Lapidus A."/>
            <person name="Davenport K."/>
            <person name="Del Rio T.G."/>
            <person name="Tice H."/>
            <person name="Nolan M."/>
            <person name="Copeland A."/>
            <person name="Cheng J.F."/>
            <person name="Lucas S."/>
            <person name="Tapia R."/>
            <person name="Goodwin L."/>
            <person name="Pitluck S."/>
            <person name="Ivanova N."/>
            <person name="Pagani I."/>
            <person name="Mavromatis K."/>
            <person name="Ovchinnikova G."/>
            <person name="Pati A."/>
            <person name="Chen A."/>
            <person name="Palaniappan K."/>
            <person name="Hauser L."/>
            <person name="Chang Y.J."/>
            <person name="Jeffries C.D."/>
            <person name="Detter J.C."/>
            <person name="Han C."/>
            <person name="Rohde M."/>
            <person name="Brambilla E."/>
            <person name="Goker M."/>
            <person name="Woyke T."/>
            <person name="Bristow J."/>
            <person name="Eisen J.A."/>
            <person name="Markowitz V."/>
            <person name="Hugenholtz P."/>
            <person name="Kyrpides N.C."/>
            <person name="Klenk H.P."/>
            <person name="Land M."/>
        </authorList>
    </citation>
    <scope>NUCLEOTIDE SEQUENCE [LARGE SCALE GENOMIC DNA]</scope>
    <source>
        <strain evidence="3">ATCC 33931 / DSM 2075 / LMG 7858 / VKM B-1802 / 2st14</strain>
    </source>
</reference>
<evidence type="ECO:0000313" key="3">
    <source>
        <dbReference type="Proteomes" id="UP000009047"/>
    </source>
</evidence>